<dbReference type="EMBL" id="BTFZ01000006">
    <property type="protein sequence ID" value="GMM35293.1"/>
    <property type="molecule type" value="Genomic_DNA"/>
</dbReference>
<dbReference type="PANTHER" id="PTHR43791:SF15">
    <property type="entry name" value="TRANSPORTER SEO1-RELATED"/>
    <property type="match status" value="1"/>
</dbReference>
<feature type="transmembrane region" description="Helical" evidence="7">
    <location>
        <begin position="496"/>
        <end position="518"/>
    </location>
</feature>
<protein>
    <submittedName>
        <fullName evidence="8">Vht1 protein</fullName>
    </submittedName>
</protein>
<dbReference type="AlphaFoldDB" id="A0AAV5QMA7"/>
<evidence type="ECO:0000313" key="8">
    <source>
        <dbReference type="EMBL" id="GMM35293.1"/>
    </source>
</evidence>
<evidence type="ECO:0000256" key="7">
    <source>
        <dbReference type="SAM" id="Phobius"/>
    </source>
</evidence>
<comment type="subcellular location">
    <subcellularLocation>
        <location evidence="1">Membrane</location>
        <topology evidence="1">Multi-pass membrane protein</topology>
    </subcellularLocation>
</comment>
<keyword evidence="3 7" id="KW-0812">Transmembrane</keyword>
<dbReference type="GO" id="GO:0016020">
    <property type="term" value="C:membrane"/>
    <property type="evidence" value="ECO:0007669"/>
    <property type="project" value="UniProtKB-SubCell"/>
</dbReference>
<feature type="transmembrane region" description="Helical" evidence="7">
    <location>
        <begin position="262"/>
        <end position="285"/>
    </location>
</feature>
<dbReference type="Gene3D" id="1.20.1250.20">
    <property type="entry name" value="MFS general substrate transporter like domains"/>
    <property type="match status" value="1"/>
</dbReference>
<sequence>MAIPWYIPHKRHIVDTNEYKNDKDHDSMSRNSDVYPVLTTTEGKSYKIKEFRDEAKRPWWKFFDEFEYRDSTQLTNQRKWYQWFEPGATPQEKKLILKLDFLIAFYSFLAYWNKYLDSANLNNSYVSGMKEDLNMKGNDLIKTQVCFTVGNIIFELPMMYILPRLPINYVLLISEMGWSIFTIFLFSVKNLSQLQALRFFVGAFEAAYYPSIHYVLASWYKPTEISRRGALFFSGQFLGVLTAGLIQGSVYDTLNGYNGMSGWRWCFLIDGIISVAIALVGFLMIPGTPFSCYSIWLTDEEILLARKRMHDNGNDISTSTKSFFNKEDWKKALGTWHVYLLSIIQIQGFNSNSASSGSFLLWLKSLNRYSISKIDNLGAVPPAVGIFYVYLVSFGADFTHKRFGFTIFSFLMNFIGNVILAIWDVKESAKWVGFMFAYWSWSQSSVFNTLISDFFRRDNNVRAIAWMIQYIIGLQSTAWMSYIQFPTVQSPRFHRGFSMCAGFSMGFVICFSFAYLLYKRDERREALENGIYLYNSEKEEIPDFVRENFHKAYPDKESLEEQIYPEKQLIEDQDIKKSTLSSKENLD</sequence>
<keyword evidence="4 7" id="KW-1133">Transmembrane helix</keyword>
<keyword evidence="2" id="KW-0813">Transport</keyword>
<feature type="transmembrane region" description="Helical" evidence="7">
    <location>
        <begin position="169"/>
        <end position="187"/>
    </location>
</feature>
<reference evidence="8 9" key="1">
    <citation type="journal article" date="2023" name="Elife">
        <title>Identification of key yeast species and microbe-microbe interactions impacting larval growth of Drosophila in the wild.</title>
        <authorList>
            <person name="Mure A."/>
            <person name="Sugiura Y."/>
            <person name="Maeda R."/>
            <person name="Honda K."/>
            <person name="Sakurai N."/>
            <person name="Takahashi Y."/>
            <person name="Watada M."/>
            <person name="Katoh T."/>
            <person name="Gotoh A."/>
            <person name="Gotoh Y."/>
            <person name="Taniguchi I."/>
            <person name="Nakamura K."/>
            <person name="Hayashi T."/>
            <person name="Katayama T."/>
            <person name="Uemura T."/>
            <person name="Hattori Y."/>
        </authorList>
    </citation>
    <scope>NUCLEOTIDE SEQUENCE [LARGE SCALE GENOMIC DNA]</scope>
    <source>
        <strain evidence="8 9">SC-9</strain>
    </source>
</reference>
<keyword evidence="5 7" id="KW-0472">Membrane</keyword>
<comment type="caution">
    <text evidence="8">The sequence shown here is derived from an EMBL/GenBank/DDBJ whole genome shotgun (WGS) entry which is preliminary data.</text>
</comment>
<dbReference type="PANTHER" id="PTHR43791">
    <property type="entry name" value="PERMEASE-RELATED"/>
    <property type="match status" value="1"/>
</dbReference>
<dbReference type="Proteomes" id="UP001360560">
    <property type="component" value="Unassembled WGS sequence"/>
</dbReference>
<evidence type="ECO:0000256" key="6">
    <source>
        <dbReference type="ARBA" id="ARBA00037968"/>
    </source>
</evidence>
<evidence type="ECO:0000256" key="1">
    <source>
        <dbReference type="ARBA" id="ARBA00004141"/>
    </source>
</evidence>
<evidence type="ECO:0000256" key="3">
    <source>
        <dbReference type="ARBA" id="ARBA00022692"/>
    </source>
</evidence>
<evidence type="ECO:0000313" key="9">
    <source>
        <dbReference type="Proteomes" id="UP001360560"/>
    </source>
</evidence>
<gene>
    <name evidence="8" type="ORF">DASC09_026180</name>
</gene>
<proteinExistence type="inferred from homology"/>
<accession>A0AAV5QMA7</accession>
<feature type="transmembrane region" description="Helical" evidence="7">
    <location>
        <begin position="463"/>
        <end position="484"/>
    </location>
</feature>
<keyword evidence="9" id="KW-1185">Reference proteome</keyword>
<evidence type="ECO:0000256" key="2">
    <source>
        <dbReference type="ARBA" id="ARBA00022448"/>
    </source>
</evidence>
<evidence type="ECO:0000256" key="4">
    <source>
        <dbReference type="ARBA" id="ARBA00022989"/>
    </source>
</evidence>
<dbReference type="FunFam" id="1.20.1250.20:FF:000065">
    <property type="entry name" value="Putative MFS pantothenate transporter"/>
    <property type="match status" value="1"/>
</dbReference>
<dbReference type="Pfam" id="PF07690">
    <property type="entry name" value="MFS_1"/>
    <property type="match status" value="1"/>
</dbReference>
<comment type="similarity">
    <text evidence="6">Belongs to the major facilitator superfamily. Allantoate permease family.</text>
</comment>
<name>A0AAV5QMA7_9ASCO</name>
<dbReference type="RefSeq" id="XP_064852293.1">
    <property type="nucleotide sequence ID" value="XM_064996221.1"/>
</dbReference>
<dbReference type="InterPro" id="IPR036259">
    <property type="entry name" value="MFS_trans_sf"/>
</dbReference>
<dbReference type="GeneID" id="90073272"/>
<dbReference type="InterPro" id="IPR011701">
    <property type="entry name" value="MFS"/>
</dbReference>
<dbReference type="SUPFAM" id="SSF103473">
    <property type="entry name" value="MFS general substrate transporter"/>
    <property type="match status" value="1"/>
</dbReference>
<organism evidence="8 9">
    <name type="scientific">Saccharomycopsis crataegensis</name>
    <dbReference type="NCBI Taxonomy" id="43959"/>
    <lineage>
        <taxon>Eukaryota</taxon>
        <taxon>Fungi</taxon>
        <taxon>Dikarya</taxon>
        <taxon>Ascomycota</taxon>
        <taxon>Saccharomycotina</taxon>
        <taxon>Saccharomycetes</taxon>
        <taxon>Saccharomycopsidaceae</taxon>
        <taxon>Saccharomycopsis</taxon>
    </lineage>
</organism>
<evidence type="ECO:0000256" key="5">
    <source>
        <dbReference type="ARBA" id="ARBA00023136"/>
    </source>
</evidence>
<dbReference type="GO" id="GO:0022857">
    <property type="term" value="F:transmembrane transporter activity"/>
    <property type="evidence" value="ECO:0007669"/>
    <property type="project" value="InterPro"/>
</dbReference>
<feature type="transmembrane region" description="Helical" evidence="7">
    <location>
        <begin position="229"/>
        <end position="250"/>
    </location>
</feature>
<feature type="transmembrane region" description="Helical" evidence="7">
    <location>
        <begin position="403"/>
        <end position="423"/>
    </location>
</feature>